<keyword evidence="18" id="KW-1185">Reference proteome</keyword>
<dbReference type="Pfam" id="PF01529">
    <property type="entry name" value="DHHC"/>
    <property type="match status" value="1"/>
</dbReference>
<evidence type="ECO:0000256" key="10">
    <source>
        <dbReference type="ARBA" id="ARBA00023288"/>
    </source>
</evidence>
<name>A0A553PR97_9TELE</name>
<feature type="region of interest" description="Disordered" evidence="15">
    <location>
        <begin position="529"/>
        <end position="548"/>
    </location>
</feature>
<dbReference type="EMBL" id="SRMA01026651">
    <property type="protein sequence ID" value="TRY80213.1"/>
    <property type="molecule type" value="Genomic_DNA"/>
</dbReference>
<evidence type="ECO:0000256" key="4">
    <source>
        <dbReference type="ARBA" id="ARBA00022692"/>
    </source>
</evidence>
<accession>A0A553PR97</accession>
<dbReference type="GO" id="GO:0000139">
    <property type="term" value="C:Golgi membrane"/>
    <property type="evidence" value="ECO:0007669"/>
    <property type="project" value="UniProtKB-SubCell"/>
</dbReference>
<feature type="domain" description="Palmitoyltransferase DHHC" evidence="16">
    <location>
        <begin position="95"/>
        <end position="215"/>
    </location>
</feature>
<feature type="compositionally biased region" description="Polar residues" evidence="15">
    <location>
        <begin position="420"/>
        <end position="430"/>
    </location>
</feature>
<reference evidence="17" key="2">
    <citation type="submission" date="2019-04" db="EMBL/GenBank/DDBJ databases">
        <authorList>
            <person name="Kadobianskyi M."/>
            <person name="Schulze L."/>
            <person name="Schuelke M."/>
            <person name="Judkewitz B."/>
        </authorList>
    </citation>
    <scope>NUCLEOTIDE SEQUENCE</scope>
    <source>
        <strain evidence="17">Bolton</strain>
        <tissue evidence="17">Whole-body</tissue>
    </source>
</reference>
<evidence type="ECO:0000256" key="13">
    <source>
        <dbReference type="ARBA" id="ARBA00047790"/>
    </source>
</evidence>
<dbReference type="GO" id="GO:0019706">
    <property type="term" value="F:protein-cysteine S-palmitoyltransferase activity"/>
    <property type="evidence" value="ECO:0007669"/>
    <property type="project" value="UniProtKB-EC"/>
</dbReference>
<comment type="subcellular location">
    <subcellularLocation>
        <location evidence="2">Golgi apparatus membrane</location>
        <topology evidence="2">Multi-pass membrane protein</topology>
    </subcellularLocation>
    <subcellularLocation>
        <location evidence="1">Mitochondrion membrane</location>
        <topology evidence="1">Multi-pass membrane protein</topology>
    </subcellularLocation>
</comment>
<keyword evidence="3 14" id="KW-0808">Transferase</keyword>
<evidence type="ECO:0000256" key="15">
    <source>
        <dbReference type="SAM" id="MobiDB-lite"/>
    </source>
</evidence>
<evidence type="ECO:0000256" key="12">
    <source>
        <dbReference type="ARBA" id="ARBA00023463"/>
    </source>
</evidence>
<dbReference type="InterPro" id="IPR001594">
    <property type="entry name" value="Palmitoyltrfase_DHHC"/>
</dbReference>
<proteinExistence type="inferred from homology"/>
<keyword evidence="4 14" id="KW-0812">Transmembrane</keyword>
<evidence type="ECO:0000256" key="9">
    <source>
        <dbReference type="ARBA" id="ARBA00023139"/>
    </source>
</evidence>
<evidence type="ECO:0000256" key="11">
    <source>
        <dbReference type="ARBA" id="ARBA00023315"/>
    </source>
</evidence>
<protein>
    <recommendedName>
        <fullName evidence="14">Palmitoyltransferase</fullName>
        <ecNumber evidence="14">2.3.1.225</ecNumber>
    </recommendedName>
</protein>
<sequence>MRRRSVFLPVSAATALLISTSTLFLVFTCPWLAVHVSPAFPPCFCSIFVFVMANFTMAMFMDAGVYPRADGDEDRDEDLVAPLFKSVCVRGVQVRMKWCSSCHFYRPPRCSHCSVCDHCVEDFDHHCPWVNNCIGRRNYRFFVLFLFSLSLLMVGVFSGALLFVLDHLESLQELHTAVSLTVMVVSGVFFIPVVGLSCFHLVLVARGRTTNEQVTGKFESGAVNPFTQGCCTNLHFLLCRPITPSYTAKAKDRLTINIQPPFIPPESRDLTPVKSKEGSVQSQKITIQSLENLEDPDSKRLSIAPLPPLPPKPDPVVLRNHLAALEESLLQSSTVLPSAHSTSPLQRSGSPSRVLHQAPRDQIGMRMSPLAPLEHGSEPSLLQSGNQLGLQAVNSRSLSLKHSSRRGSKTTEPSPIPNVQIPSRSASLSHDSLLRPSETIASQTPYRPDLGSSRSPVDLPRLPVRTCSPVFTNLNRRSPQQRDPSPVCYDSLPKPIMSSIQEREEKDRPLVCPIPPGLEAGVYDVPSRRSLPHEFRGPSSRGPTPPAYGSREFLLSSAAYGYGSRSHLCSSASSSLTRASRTNNSALLFNRSLSPSIYQSLERQSLTAIPSASYGPQKTLALLRGEQQQPQPKPGLEQP</sequence>
<evidence type="ECO:0000256" key="7">
    <source>
        <dbReference type="ARBA" id="ARBA00023128"/>
    </source>
</evidence>
<comment type="similarity">
    <text evidence="12">Belongs to the DHHC palmitoyltransferase family. ERF2/ZDHHC9 subfamily.</text>
</comment>
<keyword evidence="8 14" id="KW-0472">Membrane</keyword>
<keyword evidence="10" id="KW-0449">Lipoprotein</keyword>
<evidence type="ECO:0000256" key="2">
    <source>
        <dbReference type="ARBA" id="ARBA00004653"/>
    </source>
</evidence>
<evidence type="ECO:0000256" key="5">
    <source>
        <dbReference type="ARBA" id="ARBA00022989"/>
    </source>
</evidence>
<evidence type="ECO:0000256" key="8">
    <source>
        <dbReference type="ARBA" id="ARBA00023136"/>
    </source>
</evidence>
<dbReference type="PROSITE" id="PS50216">
    <property type="entry name" value="DHHC"/>
    <property type="match status" value="1"/>
</dbReference>
<keyword evidence="5 14" id="KW-1133">Transmembrane helix</keyword>
<evidence type="ECO:0000256" key="6">
    <source>
        <dbReference type="ARBA" id="ARBA00023034"/>
    </source>
</evidence>
<dbReference type="Proteomes" id="UP000316079">
    <property type="component" value="Unassembled WGS sequence"/>
</dbReference>
<organism evidence="17 18">
    <name type="scientific">Danionella cerebrum</name>
    <dbReference type="NCBI Taxonomy" id="2873325"/>
    <lineage>
        <taxon>Eukaryota</taxon>
        <taxon>Metazoa</taxon>
        <taxon>Chordata</taxon>
        <taxon>Craniata</taxon>
        <taxon>Vertebrata</taxon>
        <taxon>Euteleostomi</taxon>
        <taxon>Actinopterygii</taxon>
        <taxon>Neopterygii</taxon>
        <taxon>Teleostei</taxon>
        <taxon>Ostariophysi</taxon>
        <taxon>Cypriniformes</taxon>
        <taxon>Danionidae</taxon>
        <taxon>Danioninae</taxon>
        <taxon>Danionella</taxon>
    </lineage>
</organism>
<comment type="domain">
    <text evidence="14">The DHHC domain is required for palmitoyltransferase activity.</text>
</comment>
<evidence type="ECO:0000313" key="17">
    <source>
        <dbReference type="EMBL" id="TRY80213.1"/>
    </source>
</evidence>
<feature type="compositionally biased region" description="Pro residues" evidence="15">
    <location>
        <begin position="305"/>
        <end position="314"/>
    </location>
</feature>
<keyword evidence="7" id="KW-0496">Mitochondrion</keyword>
<evidence type="ECO:0000256" key="14">
    <source>
        <dbReference type="RuleBase" id="RU079119"/>
    </source>
</evidence>
<feature type="transmembrane region" description="Helical" evidence="14">
    <location>
        <begin position="7"/>
        <end position="33"/>
    </location>
</feature>
<feature type="compositionally biased region" description="Polar residues" evidence="15">
    <location>
        <begin position="278"/>
        <end position="291"/>
    </location>
</feature>
<feature type="compositionally biased region" description="Basic and acidic residues" evidence="15">
    <location>
        <begin position="266"/>
        <end position="277"/>
    </location>
</feature>
<dbReference type="OrthoDB" id="4096362at2759"/>
<feature type="region of interest" description="Disordered" evidence="15">
    <location>
        <begin position="265"/>
        <end position="315"/>
    </location>
</feature>
<reference evidence="17 18" key="1">
    <citation type="journal article" date="2019" name="Sci. Data">
        <title>Hybrid genome assembly and annotation of Danionella translucida.</title>
        <authorList>
            <person name="Kadobianskyi M."/>
            <person name="Schulze L."/>
            <person name="Schuelke M."/>
            <person name="Judkewitz B."/>
        </authorList>
    </citation>
    <scope>NUCLEOTIDE SEQUENCE [LARGE SCALE GENOMIC DNA]</scope>
    <source>
        <strain evidence="17 18">Bolton</strain>
    </source>
</reference>
<feature type="region of interest" description="Disordered" evidence="15">
    <location>
        <begin position="334"/>
        <end position="356"/>
    </location>
</feature>
<keyword evidence="9" id="KW-0564">Palmitate</keyword>
<feature type="region of interest" description="Disordered" evidence="15">
    <location>
        <begin position="394"/>
        <end position="492"/>
    </location>
</feature>
<feature type="compositionally biased region" description="Polar residues" evidence="15">
    <location>
        <begin position="469"/>
        <end position="483"/>
    </location>
</feature>
<dbReference type="AlphaFoldDB" id="A0A553PR97"/>
<dbReference type="PANTHER" id="PTHR12349">
    <property type="entry name" value="ANKYRIN REPEAT AND LEM DOMAIN-CONTAINING PROTEIN 2"/>
    <property type="match status" value="1"/>
</dbReference>
<gene>
    <name evidence="17" type="ORF">DNTS_032304</name>
</gene>
<comment type="catalytic activity">
    <reaction evidence="13">
        <text>L-cysteinyl-[protein] + hexadecanoyl-CoA = S-hexadecanoyl-L-cysteinyl-[protein] + CoA</text>
        <dbReference type="Rhea" id="RHEA:36683"/>
        <dbReference type="Rhea" id="RHEA-COMP:10131"/>
        <dbReference type="Rhea" id="RHEA-COMP:11032"/>
        <dbReference type="ChEBI" id="CHEBI:29950"/>
        <dbReference type="ChEBI" id="CHEBI:57287"/>
        <dbReference type="ChEBI" id="CHEBI:57379"/>
        <dbReference type="ChEBI" id="CHEBI:74151"/>
        <dbReference type="EC" id="2.3.1.225"/>
    </reaction>
    <physiologicalReaction direction="left-to-right" evidence="13">
        <dbReference type="Rhea" id="RHEA:36684"/>
    </physiologicalReaction>
</comment>
<dbReference type="GO" id="GO:0031966">
    <property type="term" value="C:mitochondrial membrane"/>
    <property type="evidence" value="ECO:0007669"/>
    <property type="project" value="UniProtKB-SubCell"/>
</dbReference>
<feature type="transmembrane region" description="Helical" evidence="14">
    <location>
        <begin position="141"/>
        <end position="165"/>
    </location>
</feature>
<feature type="transmembrane region" description="Helical" evidence="14">
    <location>
        <begin position="177"/>
        <end position="203"/>
    </location>
</feature>
<feature type="transmembrane region" description="Helical" evidence="14">
    <location>
        <begin position="39"/>
        <end position="60"/>
    </location>
</feature>
<dbReference type="PANTHER" id="PTHR12349:SF1">
    <property type="entry name" value="PALMITOYLTRANSFERASE ZDHHC8"/>
    <property type="match status" value="1"/>
</dbReference>
<keyword evidence="6" id="KW-0333">Golgi apparatus</keyword>
<dbReference type="STRING" id="623744.A0A553PR97"/>
<evidence type="ECO:0000313" key="18">
    <source>
        <dbReference type="Proteomes" id="UP000316079"/>
    </source>
</evidence>
<comment type="caution">
    <text evidence="17">The sequence shown here is derived from an EMBL/GenBank/DDBJ whole genome shotgun (WGS) entry which is preliminary data.</text>
</comment>
<evidence type="ECO:0000259" key="16">
    <source>
        <dbReference type="Pfam" id="PF01529"/>
    </source>
</evidence>
<evidence type="ECO:0000256" key="1">
    <source>
        <dbReference type="ARBA" id="ARBA00004225"/>
    </source>
</evidence>
<dbReference type="EC" id="2.3.1.225" evidence="14"/>
<feature type="region of interest" description="Disordered" evidence="15">
    <location>
        <begin position="618"/>
        <end position="639"/>
    </location>
</feature>
<keyword evidence="11 14" id="KW-0012">Acyltransferase</keyword>
<dbReference type="EMBL" id="SRMA01026651">
    <property type="protein sequence ID" value="TRY80214.1"/>
    <property type="molecule type" value="Genomic_DNA"/>
</dbReference>
<evidence type="ECO:0000256" key="3">
    <source>
        <dbReference type="ARBA" id="ARBA00022679"/>
    </source>
</evidence>
<feature type="compositionally biased region" description="Polar residues" evidence="15">
    <location>
        <begin position="334"/>
        <end position="351"/>
    </location>
</feature>